<evidence type="ECO:0000256" key="2">
    <source>
        <dbReference type="ARBA" id="ARBA00022777"/>
    </source>
</evidence>
<keyword evidence="4 6" id="KW-0520">NAD</keyword>
<name>A0A096BA96_FLAPL</name>
<evidence type="ECO:0000256" key="6">
    <source>
        <dbReference type="HAMAP-Rule" id="MF_00361"/>
    </source>
</evidence>
<dbReference type="GO" id="GO:0046872">
    <property type="term" value="F:metal ion binding"/>
    <property type="evidence" value="ECO:0007669"/>
    <property type="project" value="UniProtKB-UniRule"/>
</dbReference>
<reference evidence="7 8" key="1">
    <citation type="submission" date="2011-08" db="EMBL/GenBank/DDBJ databases">
        <title>The Genome Sequence of Clostridium orbiscindens 1_3_50AFAA.</title>
        <authorList>
            <consortium name="The Broad Institute Genome Sequencing Platform"/>
            <person name="Earl A."/>
            <person name="Ward D."/>
            <person name="Feldgarden M."/>
            <person name="Gevers D."/>
            <person name="Daigneault M."/>
            <person name="Strauss J."/>
            <person name="Allen-Vercoe E."/>
            <person name="Young S.K."/>
            <person name="Zeng Q."/>
            <person name="Gargeya S."/>
            <person name="Fitzgerald M."/>
            <person name="Haas B."/>
            <person name="Abouelleil A."/>
            <person name="Alvarado L."/>
            <person name="Arachchi H.M."/>
            <person name="Berlin A."/>
            <person name="Brown A."/>
            <person name="Chapman S.B."/>
            <person name="Chen Z."/>
            <person name="Dunbar C."/>
            <person name="Freedman E."/>
            <person name="Gearin G."/>
            <person name="Gellesch M."/>
            <person name="Goldberg J."/>
            <person name="Griggs A."/>
            <person name="Gujja S."/>
            <person name="Heiman D."/>
            <person name="Howarth C."/>
            <person name="Larson L."/>
            <person name="Lui A."/>
            <person name="MacDonald P.J.P."/>
            <person name="Montmayeur A."/>
            <person name="Murphy C."/>
            <person name="Neiman D."/>
            <person name="Pearson M."/>
            <person name="Priest M."/>
            <person name="Roberts A."/>
            <person name="Saif S."/>
            <person name="Shea T."/>
            <person name="Shenoy N."/>
            <person name="Sisk P."/>
            <person name="Stolte C."/>
            <person name="Sykes S."/>
            <person name="Wortman J."/>
            <person name="Nusbaum C."/>
            <person name="Birren B."/>
        </authorList>
    </citation>
    <scope>NUCLEOTIDE SEQUENCE [LARGE SCALE GENOMIC DNA]</scope>
    <source>
        <strain evidence="7 8">1_3_50AFAA</strain>
    </source>
</reference>
<accession>A0A096BA96</accession>
<dbReference type="InterPro" id="IPR002504">
    <property type="entry name" value="NADK"/>
</dbReference>
<keyword evidence="3 6" id="KW-0521">NADP</keyword>
<dbReference type="eggNOG" id="COG0061">
    <property type="taxonomic scope" value="Bacteria"/>
</dbReference>
<dbReference type="PATRIC" id="fig|742738.3.peg.1502"/>
<sequence>MKVVLSPNPYRDRGLRAAQAAEKILRNVGVETAMCLPFLLEGSNLEFPKHIQFKDTQEELKNADMLVCFGGDGTILHAAKDANAHKVPILGVNLGSVGFMAELEQSELSMLSKLAAGKYTIESRMMLDVAVRRDGKVLFNDIALNDAALTKGAVARVVDLEVYGDKVMIANFSADGVIVSTPTGSTAYSMSAGGPIVEPTAENMIVTPICPHALSARSIVLGRERTVSIKMGKQSRKTAYLSVDGGKAFRLGSGDVVELKMSSSKTRLVRVTGRSFYDILSQKLGGAKA</sequence>
<dbReference type="InterPro" id="IPR017438">
    <property type="entry name" value="ATP-NAD_kinase_N"/>
</dbReference>
<evidence type="ECO:0000313" key="8">
    <source>
        <dbReference type="Proteomes" id="UP000029585"/>
    </source>
</evidence>
<evidence type="ECO:0000313" key="7">
    <source>
        <dbReference type="EMBL" id="KGF55990.1"/>
    </source>
</evidence>
<keyword evidence="1 6" id="KW-0808">Transferase</keyword>
<keyword evidence="2 6" id="KW-0418">Kinase</keyword>
<dbReference type="AlphaFoldDB" id="A0A096BA96"/>
<feature type="binding site" evidence="6">
    <location>
        <position position="175"/>
    </location>
    <ligand>
        <name>NAD(+)</name>
        <dbReference type="ChEBI" id="CHEBI:57540"/>
    </ligand>
</feature>
<dbReference type="GO" id="GO:0006741">
    <property type="term" value="P:NADP+ biosynthetic process"/>
    <property type="evidence" value="ECO:0007669"/>
    <property type="project" value="UniProtKB-UniRule"/>
</dbReference>
<dbReference type="EMBL" id="ADLO01000052">
    <property type="protein sequence ID" value="KGF55990.1"/>
    <property type="molecule type" value="Genomic_DNA"/>
</dbReference>
<organism evidence="7 8">
    <name type="scientific">Flavonifractor plautii 1_3_50AFAA</name>
    <dbReference type="NCBI Taxonomy" id="742738"/>
    <lineage>
        <taxon>Bacteria</taxon>
        <taxon>Bacillati</taxon>
        <taxon>Bacillota</taxon>
        <taxon>Clostridia</taxon>
        <taxon>Eubacteriales</taxon>
        <taxon>Oscillospiraceae</taxon>
        <taxon>Flavonifractor</taxon>
    </lineage>
</organism>
<dbReference type="Pfam" id="PF20143">
    <property type="entry name" value="NAD_kinase_C"/>
    <property type="match status" value="1"/>
</dbReference>
<dbReference type="PANTHER" id="PTHR20275:SF0">
    <property type="entry name" value="NAD KINASE"/>
    <property type="match status" value="1"/>
</dbReference>
<feature type="binding site" evidence="6">
    <location>
        <begin position="145"/>
        <end position="146"/>
    </location>
    <ligand>
        <name>NAD(+)</name>
        <dbReference type="ChEBI" id="CHEBI:57540"/>
    </ligand>
</feature>
<evidence type="ECO:0000256" key="3">
    <source>
        <dbReference type="ARBA" id="ARBA00022857"/>
    </source>
</evidence>
<protein>
    <recommendedName>
        <fullName evidence="6">NAD kinase</fullName>
        <ecNumber evidence="6">2.7.1.23</ecNumber>
    </recommendedName>
    <alternativeName>
        <fullName evidence="6">ATP-dependent NAD kinase</fullName>
    </alternativeName>
</protein>
<dbReference type="HAMAP" id="MF_00361">
    <property type="entry name" value="NAD_kinase"/>
    <property type="match status" value="1"/>
</dbReference>
<dbReference type="InterPro" id="IPR017437">
    <property type="entry name" value="ATP-NAD_kinase_PpnK-typ_C"/>
</dbReference>
<evidence type="ECO:0000256" key="4">
    <source>
        <dbReference type="ARBA" id="ARBA00023027"/>
    </source>
</evidence>
<dbReference type="GO" id="GO:0003951">
    <property type="term" value="F:NAD+ kinase activity"/>
    <property type="evidence" value="ECO:0007669"/>
    <property type="project" value="UniProtKB-UniRule"/>
</dbReference>
<dbReference type="InterPro" id="IPR016064">
    <property type="entry name" value="NAD/diacylglycerol_kinase_sf"/>
</dbReference>
<feature type="binding site" evidence="6">
    <location>
        <begin position="72"/>
        <end position="73"/>
    </location>
    <ligand>
        <name>NAD(+)</name>
        <dbReference type="ChEBI" id="CHEBI:57540"/>
    </ligand>
</feature>
<dbReference type="Gene3D" id="2.60.200.30">
    <property type="entry name" value="Probable inorganic polyphosphate/atp-NAD kinase, domain 2"/>
    <property type="match status" value="1"/>
</dbReference>
<comment type="function">
    <text evidence="6">Involved in the regulation of the intracellular balance of NAD and NADP, and is a key enzyme in the biosynthesis of NADP. Catalyzes specifically the phosphorylation on 2'-hydroxyl of the adenosine moiety of NAD to yield NADP.</text>
</comment>
<feature type="binding site" evidence="6">
    <location>
        <begin position="186"/>
        <end position="191"/>
    </location>
    <ligand>
        <name>NAD(+)</name>
        <dbReference type="ChEBI" id="CHEBI:57540"/>
    </ligand>
</feature>
<keyword evidence="6" id="KW-0067">ATP-binding</keyword>
<feature type="binding site" evidence="6">
    <location>
        <position position="77"/>
    </location>
    <ligand>
        <name>NAD(+)</name>
        <dbReference type="ChEBI" id="CHEBI:57540"/>
    </ligand>
</feature>
<dbReference type="PANTHER" id="PTHR20275">
    <property type="entry name" value="NAD KINASE"/>
    <property type="match status" value="1"/>
</dbReference>
<dbReference type="EC" id="2.7.1.23" evidence="6"/>
<dbReference type="GO" id="GO:0019674">
    <property type="term" value="P:NAD+ metabolic process"/>
    <property type="evidence" value="ECO:0007669"/>
    <property type="project" value="InterPro"/>
</dbReference>
<proteinExistence type="inferred from homology"/>
<evidence type="ECO:0000256" key="1">
    <source>
        <dbReference type="ARBA" id="ARBA00022679"/>
    </source>
</evidence>
<comment type="cofactor">
    <cofactor evidence="6">
        <name>a divalent metal cation</name>
        <dbReference type="ChEBI" id="CHEBI:60240"/>
    </cofactor>
</comment>
<dbReference type="HOGENOM" id="CLU_008831_0_0_9"/>
<dbReference type="GO" id="GO:0005524">
    <property type="term" value="F:ATP binding"/>
    <property type="evidence" value="ECO:0007669"/>
    <property type="project" value="UniProtKB-KW"/>
</dbReference>
<dbReference type="GeneID" id="63973369"/>
<keyword evidence="6" id="KW-0963">Cytoplasm</keyword>
<dbReference type="SUPFAM" id="SSF111331">
    <property type="entry name" value="NAD kinase/diacylglycerol kinase-like"/>
    <property type="match status" value="1"/>
</dbReference>
<feature type="binding site" evidence="6">
    <location>
        <position position="156"/>
    </location>
    <ligand>
        <name>NAD(+)</name>
        <dbReference type="ChEBI" id="CHEBI:57540"/>
    </ligand>
</feature>
<comment type="catalytic activity">
    <reaction evidence="5 6">
        <text>NAD(+) + ATP = ADP + NADP(+) + H(+)</text>
        <dbReference type="Rhea" id="RHEA:18629"/>
        <dbReference type="ChEBI" id="CHEBI:15378"/>
        <dbReference type="ChEBI" id="CHEBI:30616"/>
        <dbReference type="ChEBI" id="CHEBI:57540"/>
        <dbReference type="ChEBI" id="CHEBI:58349"/>
        <dbReference type="ChEBI" id="CHEBI:456216"/>
        <dbReference type="EC" id="2.7.1.23"/>
    </reaction>
</comment>
<keyword evidence="8" id="KW-1185">Reference proteome</keyword>
<comment type="subcellular location">
    <subcellularLocation>
        <location evidence="6">Cytoplasm</location>
    </subcellularLocation>
</comment>
<dbReference type="GO" id="GO:0005737">
    <property type="term" value="C:cytoplasm"/>
    <property type="evidence" value="ECO:0007669"/>
    <property type="project" value="UniProtKB-SubCell"/>
</dbReference>
<dbReference type="Pfam" id="PF01513">
    <property type="entry name" value="NAD_kinase"/>
    <property type="match status" value="1"/>
</dbReference>
<evidence type="ECO:0000256" key="5">
    <source>
        <dbReference type="ARBA" id="ARBA00047925"/>
    </source>
</evidence>
<dbReference type="GO" id="GO:0051287">
    <property type="term" value="F:NAD binding"/>
    <property type="evidence" value="ECO:0007669"/>
    <property type="project" value="UniProtKB-ARBA"/>
</dbReference>
<comment type="caution">
    <text evidence="6">Lacks conserved residue(s) required for the propagation of feature annotation.</text>
</comment>
<feature type="active site" description="Proton acceptor" evidence="6">
    <location>
        <position position="72"/>
    </location>
</feature>
<comment type="caution">
    <text evidence="7">The sequence shown here is derived from an EMBL/GenBank/DDBJ whole genome shotgun (WGS) entry which is preliminary data.</text>
</comment>
<keyword evidence="6" id="KW-0547">Nucleotide-binding</keyword>
<gene>
    <name evidence="6" type="primary">nadK</name>
    <name evidence="7" type="ORF">HMPREF9460_01457</name>
</gene>
<dbReference type="RefSeq" id="WP_007489388.1">
    <property type="nucleotide sequence ID" value="NZ_KN174162.1"/>
</dbReference>
<comment type="similarity">
    <text evidence="6">Belongs to the NAD kinase family.</text>
</comment>
<dbReference type="Proteomes" id="UP000029585">
    <property type="component" value="Unassembled WGS sequence"/>
</dbReference>
<dbReference type="Gene3D" id="3.40.50.10330">
    <property type="entry name" value="Probable inorganic polyphosphate/atp-NAD kinase, domain 1"/>
    <property type="match status" value="1"/>
</dbReference>